<feature type="transmembrane region" description="Helical" evidence="8">
    <location>
        <begin position="7"/>
        <end position="32"/>
    </location>
</feature>
<keyword evidence="5 8" id="KW-0812">Transmembrane</keyword>
<name>A0A2U2ACN5_9GAMM</name>
<feature type="transmembrane region" description="Helical" evidence="8">
    <location>
        <begin position="191"/>
        <end position="211"/>
    </location>
</feature>
<dbReference type="EMBL" id="QEWQ01000006">
    <property type="protein sequence ID" value="PWD80422.1"/>
    <property type="molecule type" value="Genomic_DNA"/>
</dbReference>
<evidence type="ECO:0000256" key="4">
    <source>
        <dbReference type="ARBA" id="ARBA00022519"/>
    </source>
</evidence>
<dbReference type="OrthoDB" id="21094at2"/>
<feature type="transmembrane region" description="Helical" evidence="8">
    <location>
        <begin position="148"/>
        <end position="171"/>
    </location>
</feature>
<sequence>MIELGKAVFLGVVLLLPLANPLTAVAMFLGLAGNMPKSERDKTAFQSAFYTLLILLATWYAGNYIMHALGISIAGLRISGGMIVAFIGFTMLFPSANESDVTPSKAARTSSSISFVPLAMPATAGPGTIALVVSTASTLHADKHVSEFVFLLAPPLVALIIAGALWMGLYFSNAIMRFLGEKGINAISRLMGFLLVCIGVQFVINGVLEIIQQYHG</sequence>
<evidence type="ECO:0000256" key="8">
    <source>
        <dbReference type="RuleBase" id="RU362048"/>
    </source>
</evidence>
<evidence type="ECO:0000313" key="10">
    <source>
        <dbReference type="Proteomes" id="UP000245020"/>
    </source>
</evidence>
<gene>
    <name evidence="9" type="ORF">DC083_08890</name>
</gene>
<evidence type="ECO:0000256" key="7">
    <source>
        <dbReference type="ARBA" id="ARBA00023136"/>
    </source>
</evidence>
<dbReference type="RefSeq" id="WP_109189864.1">
    <property type="nucleotide sequence ID" value="NZ_BMYA01000004.1"/>
</dbReference>
<dbReference type="InterPro" id="IPR002771">
    <property type="entry name" value="Multi_antbiot-R_MarC"/>
</dbReference>
<keyword evidence="4" id="KW-0997">Cell inner membrane</keyword>
<proteinExistence type="inferred from homology"/>
<keyword evidence="6 8" id="KW-1133">Transmembrane helix</keyword>
<feature type="transmembrane region" description="Helical" evidence="8">
    <location>
        <begin position="113"/>
        <end position="136"/>
    </location>
</feature>
<evidence type="ECO:0000313" key="9">
    <source>
        <dbReference type="EMBL" id="PWD80422.1"/>
    </source>
</evidence>
<dbReference type="NCBIfam" id="NF008228">
    <property type="entry name" value="PRK10995.1"/>
    <property type="match status" value="1"/>
</dbReference>
<dbReference type="AlphaFoldDB" id="A0A2U2ACN5"/>
<keyword evidence="3" id="KW-1003">Cell membrane</keyword>
<dbReference type="GO" id="GO:0005886">
    <property type="term" value="C:plasma membrane"/>
    <property type="evidence" value="ECO:0007669"/>
    <property type="project" value="UniProtKB-SubCell"/>
</dbReference>
<dbReference type="Pfam" id="PF01914">
    <property type="entry name" value="MarC"/>
    <property type="match status" value="1"/>
</dbReference>
<dbReference type="PANTHER" id="PTHR33508:SF2">
    <property type="entry name" value="UPF0056 INNER MEMBRANE PROTEIN MARC"/>
    <property type="match status" value="1"/>
</dbReference>
<evidence type="ECO:0000256" key="1">
    <source>
        <dbReference type="ARBA" id="ARBA00004429"/>
    </source>
</evidence>
<feature type="transmembrane region" description="Helical" evidence="8">
    <location>
        <begin position="44"/>
        <end position="62"/>
    </location>
</feature>
<evidence type="ECO:0000256" key="2">
    <source>
        <dbReference type="ARBA" id="ARBA00009784"/>
    </source>
</evidence>
<comment type="similarity">
    <text evidence="2 8">Belongs to the UPF0056 (MarC) family.</text>
</comment>
<comment type="subcellular location">
    <subcellularLocation>
        <location evidence="1">Cell inner membrane</location>
        <topology evidence="1">Multi-pass membrane protein</topology>
    </subcellularLocation>
    <subcellularLocation>
        <location evidence="8">Cell membrane</location>
        <topology evidence="8">Multi-pass membrane protein</topology>
    </subcellularLocation>
</comment>
<accession>A0A2U2ACN5</accession>
<keyword evidence="7 8" id="KW-0472">Membrane</keyword>
<dbReference type="Proteomes" id="UP000245020">
    <property type="component" value="Unassembled WGS sequence"/>
</dbReference>
<reference evidence="10" key="1">
    <citation type="submission" date="2018-05" db="EMBL/GenBank/DDBJ databases">
        <title>Ignatzschineria dubaiensis sp. nov., isolated from necrotic foot tissues of dromedaries (Camelus dromedarius) and associated maggots in Dubai, United Arab Emirates.</title>
        <authorList>
            <person name="Tsang C.C."/>
            <person name="Tang J.Y.M."/>
            <person name="Fong J.Y.H."/>
            <person name="Kinne J."/>
            <person name="Lee H.H."/>
            <person name="Joseph M."/>
            <person name="Jose S."/>
            <person name="Schuster R.K."/>
            <person name="Tang Y."/>
            <person name="Sivakumar S."/>
            <person name="Chen J.H.K."/>
            <person name="Teng J.L.L."/>
            <person name="Lau S.K.P."/>
            <person name="Wernery U."/>
            <person name="Woo P.C.Y."/>
        </authorList>
    </citation>
    <scope>NUCLEOTIDE SEQUENCE [LARGE SCALE GENOMIC DNA]</scope>
    <source>
        <strain evidence="10">KCTC 22644</strain>
    </source>
</reference>
<comment type="caution">
    <text evidence="9">The sequence shown here is derived from an EMBL/GenBank/DDBJ whole genome shotgun (WGS) entry which is preliminary data.</text>
</comment>
<evidence type="ECO:0000256" key="6">
    <source>
        <dbReference type="ARBA" id="ARBA00022989"/>
    </source>
</evidence>
<protein>
    <recommendedName>
        <fullName evidence="8">UPF0056 membrane protein</fullName>
    </recommendedName>
</protein>
<dbReference type="PANTHER" id="PTHR33508">
    <property type="entry name" value="UPF0056 MEMBRANE PROTEIN YHCE"/>
    <property type="match status" value="1"/>
</dbReference>
<dbReference type="NCBIfam" id="TIGR00427">
    <property type="entry name" value="NAAT family transporter"/>
    <property type="match status" value="1"/>
</dbReference>
<feature type="transmembrane region" description="Helical" evidence="8">
    <location>
        <begin position="74"/>
        <end position="93"/>
    </location>
</feature>
<organism evidence="9 10">
    <name type="scientific">Ignatzschineria ureiclastica</name>
    <dbReference type="NCBI Taxonomy" id="472582"/>
    <lineage>
        <taxon>Bacteria</taxon>
        <taxon>Pseudomonadati</taxon>
        <taxon>Pseudomonadota</taxon>
        <taxon>Gammaproteobacteria</taxon>
        <taxon>Cardiobacteriales</taxon>
        <taxon>Ignatzschineriaceae</taxon>
        <taxon>Ignatzschineria</taxon>
    </lineage>
</organism>
<evidence type="ECO:0000256" key="5">
    <source>
        <dbReference type="ARBA" id="ARBA00022692"/>
    </source>
</evidence>
<evidence type="ECO:0000256" key="3">
    <source>
        <dbReference type="ARBA" id="ARBA00022475"/>
    </source>
</evidence>
<keyword evidence="10" id="KW-1185">Reference proteome</keyword>